<dbReference type="Proteomes" id="UP001233271">
    <property type="component" value="Chromosome 3"/>
</dbReference>
<dbReference type="EMBL" id="AP028214">
    <property type="protein sequence ID" value="BEI90772.1"/>
    <property type="molecule type" value="Genomic_DNA"/>
</dbReference>
<evidence type="ECO:0000313" key="3">
    <source>
        <dbReference type="Proteomes" id="UP001233271"/>
    </source>
</evidence>
<dbReference type="KEGG" id="ccac:CcaHIS019_0308420"/>
<feature type="compositionally biased region" description="Low complexity" evidence="1">
    <location>
        <begin position="1"/>
        <end position="13"/>
    </location>
</feature>
<sequence>MTSGTSASSGSTGVHRAPASHGMAMTTPTRRAVPGSGTSPTMGFCIVTGVSVDGSRTRGGSRERRGIMSRNVSRSSAVTVDNWGISTGGGVLVAEWGSGSGSGTDTIAMGCR</sequence>
<feature type="region of interest" description="Disordered" evidence="1">
    <location>
        <begin position="1"/>
        <end position="40"/>
    </location>
</feature>
<evidence type="ECO:0000256" key="1">
    <source>
        <dbReference type="SAM" id="MobiDB-lite"/>
    </source>
</evidence>
<gene>
    <name evidence="2" type="ORF">CcaverHIS019_0308420</name>
</gene>
<name>A0AA48L2F5_9TREE</name>
<reference evidence="2" key="1">
    <citation type="journal article" date="2023" name="BMC Genomics">
        <title>Chromosome-level genome assemblies of Cutaneotrichosporon spp. (Trichosporonales, Basidiomycota) reveal imbalanced evolution between nucleotide sequences and chromosome synteny.</title>
        <authorList>
            <person name="Kobayashi Y."/>
            <person name="Kayamori A."/>
            <person name="Aoki K."/>
            <person name="Shiwa Y."/>
            <person name="Matsutani M."/>
            <person name="Fujita N."/>
            <person name="Sugita T."/>
            <person name="Iwasaki W."/>
            <person name="Tanaka N."/>
            <person name="Takashima M."/>
        </authorList>
    </citation>
    <scope>NUCLEOTIDE SEQUENCE</scope>
    <source>
        <strain evidence="2">HIS019</strain>
    </source>
</reference>
<proteinExistence type="predicted"/>
<dbReference type="GeneID" id="85494642"/>
<keyword evidence="3" id="KW-1185">Reference proteome</keyword>
<protein>
    <submittedName>
        <fullName evidence="2">Uncharacterized protein</fullName>
    </submittedName>
</protein>
<dbReference type="RefSeq" id="XP_060456037.1">
    <property type="nucleotide sequence ID" value="XM_060599332.1"/>
</dbReference>
<dbReference type="AlphaFoldDB" id="A0AA48L2F5"/>
<organism evidence="2 3">
    <name type="scientific">Cutaneotrichosporon cavernicola</name>
    <dbReference type="NCBI Taxonomy" id="279322"/>
    <lineage>
        <taxon>Eukaryota</taxon>
        <taxon>Fungi</taxon>
        <taxon>Dikarya</taxon>
        <taxon>Basidiomycota</taxon>
        <taxon>Agaricomycotina</taxon>
        <taxon>Tremellomycetes</taxon>
        <taxon>Trichosporonales</taxon>
        <taxon>Trichosporonaceae</taxon>
        <taxon>Cutaneotrichosporon</taxon>
    </lineage>
</organism>
<accession>A0AA48L2F5</accession>
<evidence type="ECO:0000313" key="2">
    <source>
        <dbReference type="EMBL" id="BEI90772.1"/>
    </source>
</evidence>